<reference evidence="2" key="1">
    <citation type="submission" date="2015-09" db="EMBL/GenBank/DDBJ databases">
        <authorList>
            <consortium name="Pathogen Informatics"/>
        </authorList>
    </citation>
    <scope>NUCLEOTIDE SEQUENCE [LARGE SCALE GENOMIC DNA]</scope>
    <source>
        <strain evidence="2">Lake Konstanz</strain>
    </source>
</reference>
<dbReference type="AlphaFoldDB" id="A0A0S4JEZ1"/>
<name>A0A0S4JEZ1_BODSA</name>
<dbReference type="Proteomes" id="UP000051952">
    <property type="component" value="Unassembled WGS sequence"/>
</dbReference>
<evidence type="ECO:0000313" key="2">
    <source>
        <dbReference type="Proteomes" id="UP000051952"/>
    </source>
</evidence>
<dbReference type="VEuPathDB" id="TriTrypDB:BSAL_16790"/>
<dbReference type="EMBL" id="CYKH01001668">
    <property type="protein sequence ID" value="CUG88688.1"/>
    <property type="molecule type" value="Genomic_DNA"/>
</dbReference>
<gene>
    <name evidence="1" type="ORF">BSAL_16790</name>
</gene>
<protein>
    <submittedName>
        <fullName evidence="1">Uncharacterized protein</fullName>
    </submittedName>
</protein>
<sequence>MSTAPRTLRFLNKHLLHQRSFLNFDTPVALVNLRNAVARSFKFMSASDVAMSIAALGVVGFGDAVTNPVAFLAPHIVQNVAEMSPQGIVDSLVALIAICQQSTGDCLVEMLVSHMIKSFLRKRRYGLQSAFIYISLLQVIVAEVEKRPETSCWRVFAIAILRSLDGFAESVEWPHLTTFNRGLDAASTLIEMLPKLWKLELCMRRELVATTTSSSLTAVRQEHALPMWIGGDDIDYIGLPNRAIPRILSKIIIDSLPHLNASQLGQLCAMPHPCTWIDASHLSTFAHSLLASIATHNASNSGPASFTALCHLASTVILHAKCICVTPDETVKKDVCLLCTLSLAVSHQPVIGSSGAITLIETLAALGSASMANAVVNATNSLKSTSEQCVDNVAVLGLMRHLHKLYIPSATFLSPAMLQTLTRSSLWTYDSFLLGRRTQAPQWLKTSWGQSSCIGTTTSDLLMLVFSILTPLQAPAHQCISDANGSLALSLLRWALQQWQLRPRLRLSMHGGEVTVTVMHKLLSIAQPLVHLLDAQGDTVFASEALAAVKRIVINIFEVTLWKEEASSGTEGRKRVLGLLLCALPLAPHRCRLTQCVTCQDGDVSSHDIFGHWFVIMTTVIPSLTFNAASPGDVKTISWLVSAILERHERSNDTSSRPVHSCAASQLFCGILASQSSVVHIIDDVLNSMTVEEALFVAQQFLRVGGCASLPLLQRFTLFFIVHVLSASDEQLLPRASWEHHHDGRLSAMWADYSSSVESSISLLAPSSFALCMSNSSNNRNYFMTTEQVVKCSEVIIQWAQLFKHEEHGSNDSSNRINAFFRSPAWQSLVEKLLSYPEASRHFEGFQQPHL</sequence>
<organism evidence="1 2">
    <name type="scientific">Bodo saltans</name>
    <name type="common">Flagellated protozoan</name>
    <dbReference type="NCBI Taxonomy" id="75058"/>
    <lineage>
        <taxon>Eukaryota</taxon>
        <taxon>Discoba</taxon>
        <taxon>Euglenozoa</taxon>
        <taxon>Kinetoplastea</taxon>
        <taxon>Metakinetoplastina</taxon>
        <taxon>Eubodonida</taxon>
        <taxon>Bodonidae</taxon>
        <taxon>Bodo</taxon>
    </lineage>
</organism>
<evidence type="ECO:0000313" key="1">
    <source>
        <dbReference type="EMBL" id="CUG88688.1"/>
    </source>
</evidence>
<accession>A0A0S4JEZ1</accession>
<proteinExistence type="predicted"/>
<keyword evidence="2" id="KW-1185">Reference proteome</keyword>